<feature type="coiled-coil region" evidence="5">
    <location>
        <begin position="922"/>
        <end position="949"/>
    </location>
</feature>
<gene>
    <name evidence="8" type="ORF">KP79_PYT15100</name>
</gene>
<feature type="compositionally biased region" description="Polar residues" evidence="6">
    <location>
        <begin position="781"/>
        <end position="790"/>
    </location>
</feature>
<feature type="compositionally biased region" description="Low complexity" evidence="6">
    <location>
        <begin position="305"/>
        <end position="315"/>
    </location>
</feature>
<name>A0A210Q6W4_MIZYE</name>
<feature type="compositionally biased region" description="Basic and acidic residues" evidence="6">
    <location>
        <begin position="170"/>
        <end position="186"/>
    </location>
</feature>
<feature type="compositionally biased region" description="Polar residues" evidence="6">
    <location>
        <begin position="283"/>
        <end position="295"/>
    </location>
</feature>
<keyword evidence="3" id="KW-0234">DNA repair</keyword>
<evidence type="ECO:0000313" key="9">
    <source>
        <dbReference type="Proteomes" id="UP000242188"/>
    </source>
</evidence>
<evidence type="ECO:0000256" key="2">
    <source>
        <dbReference type="ARBA" id="ARBA00022763"/>
    </source>
</evidence>
<keyword evidence="5" id="KW-0175">Coiled coil</keyword>
<evidence type="ECO:0000256" key="3">
    <source>
        <dbReference type="ARBA" id="ARBA00023204"/>
    </source>
</evidence>
<evidence type="ECO:0000259" key="7">
    <source>
        <dbReference type="Pfam" id="PF12253"/>
    </source>
</evidence>
<feature type="compositionally biased region" description="Polar residues" evidence="6">
    <location>
        <begin position="187"/>
        <end position="198"/>
    </location>
</feature>
<dbReference type="InterPro" id="IPR022043">
    <property type="entry name" value="CAF1A_DD"/>
</dbReference>
<feature type="compositionally biased region" description="Basic and acidic residues" evidence="6">
    <location>
        <begin position="210"/>
        <end position="229"/>
    </location>
</feature>
<feature type="compositionally biased region" description="Low complexity" evidence="6">
    <location>
        <begin position="273"/>
        <end position="282"/>
    </location>
</feature>
<accession>A0A210Q6W4</accession>
<feature type="compositionally biased region" description="Polar residues" evidence="6">
    <location>
        <begin position="724"/>
        <end position="734"/>
    </location>
</feature>
<dbReference type="GO" id="GO:0006334">
    <property type="term" value="P:nucleosome assembly"/>
    <property type="evidence" value="ECO:0007669"/>
    <property type="project" value="TreeGrafter"/>
</dbReference>
<feature type="compositionally biased region" description="Basic and acidic residues" evidence="6">
    <location>
        <begin position="250"/>
        <end position="264"/>
    </location>
</feature>
<dbReference type="AlphaFoldDB" id="A0A210Q6W4"/>
<feature type="region of interest" description="Disordered" evidence="6">
    <location>
        <begin position="596"/>
        <end position="640"/>
    </location>
</feature>
<dbReference type="OrthoDB" id="79480at2759"/>
<feature type="compositionally biased region" description="Basic and acidic residues" evidence="6">
    <location>
        <begin position="353"/>
        <end position="447"/>
    </location>
</feature>
<feature type="compositionally biased region" description="Acidic residues" evidence="6">
    <location>
        <begin position="615"/>
        <end position="632"/>
    </location>
</feature>
<feature type="compositionally biased region" description="Acidic residues" evidence="6">
    <location>
        <begin position="596"/>
        <end position="608"/>
    </location>
</feature>
<dbReference type="Pfam" id="PF12253">
    <property type="entry name" value="CAF1A_dimeriz"/>
    <property type="match status" value="1"/>
</dbReference>
<evidence type="ECO:0000256" key="5">
    <source>
        <dbReference type="SAM" id="Coils"/>
    </source>
</evidence>
<sequence length="1210" mass="135028">MQESNLNPKAILGCKDESDGPPSKKLRQARLPFKPLEQKPQIVSPQGPKKRKLSDGESPSAKLHKNHKQERQPSGENKPLTQCMVDHDPEVSSSSEAENIPIGFSNRIRNTLERFVRKGPQEEISSTNECIICIDPEEKNISSDDVAEKQEKINDVQKELSKESPVLDTPKVEETSASPEKPRGSDKTSLNTVQVTSIEDSDNDAVSCSPEKEIIKEDEKDIEPKEDTSKIQPKNEQIVSVEVAEDVSTNDEKDVSMEDSAKETEIEDASMNEESVSSSQEENFNTPAKTKQQASAAPEAGVNQTTSSSPTSTVKPPCPRTPVSQSPESCSDGCDGTPKSGKKAVRTKVSAAKLKEKDLRQKIKEEKEKKLEEKRLKKEEERLEKEEKRKEREEAKALKDKQKEEEKEKKEKERLEKLQLKEEEKKKKQEQHEAKLEEKKKKDEELKLKKEEKMKEEEEKVIVNETKSLFMPFEVKKDMKLATYCPRKQLDDEAAATLDQLSYEQSHDSPLYVEELRTGKIRPKKYKAVDRKLNMDDDVVLVHDSESVNKVTYHCKLLQFHTNYRPPYFGTWRKKSGTVSPRNPWKQDKDLFDYEVESDDEWEEEEPGESLSGSEGEEEEDGGGDGEDEDDWMVPHGYLSDDEGCQADEDVCSMMKAARQAKLDSWESELKRQTKAALPIIIGCVWEQAVHSLQKQVQETINSYKAVCLSADPIPTTYSRALNTKLDSSPSEKNCATPKNGMIKPVPEEAMPDLIRLVHGNLAGIKKLIKRFRTFWGQKVSGDQTPSSPAESKMEVDTPEVKVKEGETPIEKRIAMDTSEISDDVHTYCISKRQLELKISSIAVREKRATFKKVCWYVHENFQQQYNLTDLPVPNIQETDNETPKPKSEEPTTPTTSLKTPKVSITQFARHMSPSEIAAQHAAVAAKQAAEASAKLAALEAASKQAALEAVAKQQALEAAMRQAAAINAAQHGGMQVIPGASFTSPQHKAQVNFTSPSHPNFKPRAMSPQVMFPGGSPLTAKASPDNQKKRIIPTMLSPLLQKSLQSPQMGKSESQIRIVPTIISPSNPLKRMTPSVNSVNNQQKRIVTKMVSPSNPLKKMTPSVYPVDNQQKRIVPTLVSPLSSKTAVKTELPFNVVGKSPSNVRPINKLITMPQDQPKSVNNSSHSLQNPVGQMVKMSSTPQGPARPVNQMVSSVVGGHDSENAIVID</sequence>
<feature type="domain" description="Chromatin assembly factor 1 subunit A dimerization" evidence="7">
    <location>
        <begin position="556"/>
        <end position="626"/>
    </location>
</feature>
<evidence type="ECO:0000256" key="1">
    <source>
        <dbReference type="ARBA" id="ARBA00004123"/>
    </source>
</evidence>
<feature type="compositionally biased region" description="Low complexity" evidence="6">
    <location>
        <begin position="891"/>
        <end position="901"/>
    </location>
</feature>
<dbReference type="STRING" id="6573.A0A210Q6W4"/>
<dbReference type="GO" id="GO:0033186">
    <property type="term" value="C:CAF-1 complex"/>
    <property type="evidence" value="ECO:0007669"/>
    <property type="project" value="TreeGrafter"/>
</dbReference>
<comment type="subcellular location">
    <subcellularLocation>
        <location evidence="1">Nucleus</location>
    </subcellularLocation>
</comment>
<dbReference type="Proteomes" id="UP000242188">
    <property type="component" value="Unassembled WGS sequence"/>
</dbReference>
<feature type="region of interest" description="Disordered" evidence="6">
    <location>
        <begin position="780"/>
        <end position="802"/>
    </location>
</feature>
<evidence type="ECO:0000256" key="4">
    <source>
        <dbReference type="ARBA" id="ARBA00023242"/>
    </source>
</evidence>
<keyword evidence="9" id="KW-1185">Reference proteome</keyword>
<feature type="region of interest" description="Disordered" evidence="6">
    <location>
        <begin position="724"/>
        <end position="744"/>
    </location>
</feature>
<dbReference type="PANTHER" id="PTHR15272">
    <property type="entry name" value="CHROMATIN ASSEMBLY FACTOR 1 SUBUNIT A CAF-1 SUBUNIT A"/>
    <property type="match status" value="1"/>
</dbReference>
<comment type="caution">
    <text evidence="8">The sequence shown here is derived from an EMBL/GenBank/DDBJ whole genome shotgun (WGS) entry which is preliminary data.</text>
</comment>
<protein>
    <submittedName>
        <fullName evidence="8">Chromatin assembly factor 1 subunit A</fullName>
    </submittedName>
</protein>
<proteinExistence type="predicted"/>
<keyword evidence="4" id="KW-0539">Nucleus</keyword>
<dbReference type="GO" id="GO:0005634">
    <property type="term" value="C:nucleus"/>
    <property type="evidence" value="ECO:0007669"/>
    <property type="project" value="UniProtKB-SubCell"/>
</dbReference>
<dbReference type="EMBL" id="NEDP02004772">
    <property type="protein sequence ID" value="OWF44482.1"/>
    <property type="molecule type" value="Genomic_DNA"/>
</dbReference>
<keyword evidence="2" id="KW-0227">DNA damage</keyword>
<feature type="region of interest" description="Disordered" evidence="6">
    <location>
        <begin position="869"/>
        <end position="901"/>
    </location>
</feature>
<feature type="region of interest" description="Disordered" evidence="6">
    <location>
        <begin position="133"/>
        <end position="447"/>
    </location>
</feature>
<feature type="region of interest" description="Disordered" evidence="6">
    <location>
        <begin position="1"/>
        <end position="99"/>
    </location>
</feature>
<dbReference type="PANTHER" id="PTHR15272:SF0">
    <property type="entry name" value="CHROMATIN ASSEMBLY FACTOR 1 SUBUNIT A"/>
    <property type="match status" value="1"/>
</dbReference>
<dbReference type="GO" id="GO:0006281">
    <property type="term" value="P:DNA repair"/>
    <property type="evidence" value="ECO:0007669"/>
    <property type="project" value="UniProtKB-KW"/>
</dbReference>
<feature type="compositionally biased region" description="Basic and acidic residues" evidence="6">
    <location>
        <begin position="136"/>
        <end position="162"/>
    </location>
</feature>
<evidence type="ECO:0000313" key="8">
    <source>
        <dbReference type="EMBL" id="OWF44482.1"/>
    </source>
</evidence>
<evidence type="ECO:0000256" key="6">
    <source>
        <dbReference type="SAM" id="MobiDB-lite"/>
    </source>
</evidence>
<organism evidence="8 9">
    <name type="scientific">Mizuhopecten yessoensis</name>
    <name type="common">Japanese scallop</name>
    <name type="synonym">Patinopecten yessoensis</name>
    <dbReference type="NCBI Taxonomy" id="6573"/>
    <lineage>
        <taxon>Eukaryota</taxon>
        <taxon>Metazoa</taxon>
        <taxon>Spiralia</taxon>
        <taxon>Lophotrochozoa</taxon>
        <taxon>Mollusca</taxon>
        <taxon>Bivalvia</taxon>
        <taxon>Autobranchia</taxon>
        <taxon>Pteriomorphia</taxon>
        <taxon>Pectinida</taxon>
        <taxon>Pectinoidea</taxon>
        <taxon>Pectinidae</taxon>
        <taxon>Mizuhopecten</taxon>
    </lineage>
</organism>
<feature type="compositionally biased region" description="Basic and acidic residues" evidence="6">
    <location>
        <begin position="792"/>
        <end position="802"/>
    </location>
</feature>
<reference evidence="8 9" key="1">
    <citation type="journal article" date="2017" name="Nat. Ecol. Evol.">
        <title>Scallop genome provides insights into evolution of bilaterian karyotype and development.</title>
        <authorList>
            <person name="Wang S."/>
            <person name="Zhang J."/>
            <person name="Jiao W."/>
            <person name="Li J."/>
            <person name="Xun X."/>
            <person name="Sun Y."/>
            <person name="Guo X."/>
            <person name="Huan P."/>
            <person name="Dong B."/>
            <person name="Zhang L."/>
            <person name="Hu X."/>
            <person name="Sun X."/>
            <person name="Wang J."/>
            <person name="Zhao C."/>
            <person name="Wang Y."/>
            <person name="Wang D."/>
            <person name="Huang X."/>
            <person name="Wang R."/>
            <person name="Lv J."/>
            <person name="Li Y."/>
            <person name="Zhang Z."/>
            <person name="Liu B."/>
            <person name="Lu W."/>
            <person name="Hui Y."/>
            <person name="Liang J."/>
            <person name="Zhou Z."/>
            <person name="Hou R."/>
            <person name="Li X."/>
            <person name="Liu Y."/>
            <person name="Li H."/>
            <person name="Ning X."/>
            <person name="Lin Y."/>
            <person name="Zhao L."/>
            <person name="Xing Q."/>
            <person name="Dou J."/>
            <person name="Li Y."/>
            <person name="Mao J."/>
            <person name="Guo H."/>
            <person name="Dou H."/>
            <person name="Li T."/>
            <person name="Mu C."/>
            <person name="Jiang W."/>
            <person name="Fu Q."/>
            <person name="Fu X."/>
            <person name="Miao Y."/>
            <person name="Liu J."/>
            <person name="Yu Q."/>
            <person name="Li R."/>
            <person name="Liao H."/>
            <person name="Li X."/>
            <person name="Kong Y."/>
            <person name="Jiang Z."/>
            <person name="Chourrout D."/>
            <person name="Li R."/>
            <person name="Bao Z."/>
        </authorList>
    </citation>
    <scope>NUCLEOTIDE SEQUENCE [LARGE SCALE GENOMIC DNA]</scope>
    <source>
        <strain evidence="8 9">PY_sf001</strain>
    </source>
</reference>